<dbReference type="HOGENOM" id="CLU_958489_0_0_2"/>
<dbReference type="InterPro" id="IPR025669">
    <property type="entry name" value="AAA_dom"/>
</dbReference>
<dbReference type="KEGG" id="iag:Igag_0303"/>
<dbReference type="Gene3D" id="3.40.50.300">
    <property type="entry name" value="P-loop containing nucleotide triphosphate hydrolases"/>
    <property type="match status" value="1"/>
</dbReference>
<dbReference type="InterPro" id="IPR027417">
    <property type="entry name" value="P-loop_NTPase"/>
</dbReference>
<dbReference type="AlphaFoldDB" id="E0SQS7"/>
<protein>
    <submittedName>
        <fullName evidence="2">Cobyrinic acid ac-diamide synthase</fullName>
    </submittedName>
</protein>
<dbReference type="PANTHER" id="PTHR13696:SF52">
    <property type="entry name" value="PARA FAMILY PROTEIN CT_582"/>
    <property type="match status" value="1"/>
</dbReference>
<dbReference type="Proteomes" id="UP000001304">
    <property type="component" value="Chromosome"/>
</dbReference>
<reference evidence="2 3" key="1">
    <citation type="journal article" date="2010" name="Stand. Genomic Sci.">
        <title>Complete genome sequence of Ignisphaera aggregans type strain (AQ1.S1).</title>
        <authorList>
            <person name="Goker M."/>
            <person name="Held B."/>
            <person name="Lapidus A."/>
            <person name="Nolan M."/>
            <person name="Spring S."/>
            <person name="Yasawong M."/>
            <person name="Lucas S."/>
            <person name="Glavina Del Rio T."/>
            <person name="Tice H."/>
            <person name="Cheng J.F."/>
            <person name="Goodwin L."/>
            <person name="Tapia R."/>
            <person name="Pitluck S."/>
            <person name="Liolios K."/>
            <person name="Ivanova N."/>
            <person name="Mavromatis K."/>
            <person name="Mikhailova N."/>
            <person name="Pati A."/>
            <person name="Chen A."/>
            <person name="Palaniappan K."/>
            <person name="Brambilla E."/>
            <person name="Land M."/>
            <person name="Hauser L."/>
            <person name="Chang Y.J."/>
            <person name="Jeffries C.D."/>
            <person name="Brettin T."/>
            <person name="Detter J.C."/>
            <person name="Han C."/>
            <person name="Rohde M."/>
            <person name="Sikorski J."/>
            <person name="Woyke T."/>
            <person name="Bristow J."/>
            <person name="Eisen J.A."/>
            <person name="Markowitz V."/>
            <person name="Hugenholtz P."/>
            <person name="Kyrpides N.C."/>
            <person name="Klenk H.P."/>
        </authorList>
    </citation>
    <scope>NUCLEOTIDE SEQUENCE [LARGE SCALE GENOMIC DNA]</scope>
    <source>
        <strain evidence="3">DSM 17230 / JCM 13409 / AQ1.S1</strain>
    </source>
</reference>
<dbReference type="STRING" id="583356.Igag_0303"/>
<accession>E0SQS7</accession>
<dbReference type="BioCyc" id="IAGG583356:GHAH-314-MONOMER"/>
<dbReference type="SUPFAM" id="SSF52540">
    <property type="entry name" value="P-loop containing nucleoside triphosphate hydrolases"/>
    <property type="match status" value="1"/>
</dbReference>
<evidence type="ECO:0000313" key="2">
    <source>
        <dbReference type="EMBL" id="ADM27151.1"/>
    </source>
</evidence>
<name>E0SQS7_IGNAA</name>
<evidence type="ECO:0000313" key="3">
    <source>
        <dbReference type="Proteomes" id="UP000001304"/>
    </source>
</evidence>
<keyword evidence="3" id="KW-1185">Reference proteome</keyword>
<proteinExistence type="predicted"/>
<organism evidence="2 3">
    <name type="scientific">Ignisphaera aggregans (strain DSM 17230 / JCM 13409 / AQ1.S1)</name>
    <dbReference type="NCBI Taxonomy" id="583356"/>
    <lineage>
        <taxon>Archaea</taxon>
        <taxon>Thermoproteota</taxon>
        <taxon>Thermoprotei</taxon>
        <taxon>Desulfurococcales</taxon>
        <taxon>Desulfurococcaceae</taxon>
        <taxon>Ignisphaera</taxon>
    </lineage>
</organism>
<dbReference type="InterPro" id="IPR050678">
    <property type="entry name" value="DNA_Partitioning_ATPase"/>
</dbReference>
<evidence type="ECO:0000259" key="1">
    <source>
        <dbReference type="Pfam" id="PF13614"/>
    </source>
</evidence>
<dbReference type="EMBL" id="CP002098">
    <property type="protein sequence ID" value="ADM27151.1"/>
    <property type="molecule type" value="Genomic_DNA"/>
</dbReference>
<dbReference type="Pfam" id="PF13614">
    <property type="entry name" value="AAA_31"/>
    <property type="match status" value="1"/>
</dbReference>
<gene>
    <name evidence="2" type="ordered locus">Igag_0303</name>
</gene>
<sequence length="290" mass="33142">MAIASYKGGVGKTTLASVIASIFSERFNRKVLIIDVDPQSNITEVFIPPREFEKLINISKSHGKVFSLEWIAGAGEPLIYSVTNNLSILPSKPEYIGLAKFLMVPLERIQGLRKDLENKMNMYDYIIFDLPPQMYGLIGPLIKVVDILVTPVTKTSFALSALYYLIRDIRGSPPHENPPFIGAILTRFRKNEAMAIEMYRRRIKRIVEEAYQSLAMKWEFSDILTPTFNSVFYAHPKLADIRALPMDKNDNVRMIRLVRGLLKYSPQILSFVEPLAKELEYRINIALSRK</sequence>
<feature type="domain" description="AAA" evidence="1">
    <location>
        <begin position="2"/>
        <end position="170"/>
    </location>
</feature>
<dbReference type="PANTHER" id="PTHR13696">
    <property type="entry name" value="P-LOOP CONTAINING NUCLEOSIDE TRIPHOSPHATE HYDROLASE"/>
    <property type="match status" value="1"/>
</dbReference>
<dbReference type="CDD" id="cd02042">
    <property type="entry name" value="ParAB_family"/>
    <property type="match status" value="1"/>
</dbReference>